<protein>
    <submittedName>
        <fullName evidence="4">Putative nwd2 protein</fullName>
    </submittedName>
</protein>
<keyword evidence="5" id="KW-1185">Reference proteome</keyword>
<proteinExistence type="predicted"/>
<sequence>MPADRHRSRVAQARANSRQTMVNHIGGGRGGSGGDGHGNGTGGSGGHGMGPSLSFDISVGHLTMHNNLHGNDGCVPGDPNHQNAVRGEPLHDWRSGPLIHQNIHQYRDRGIDILHRAVALEAIHDSAESFPQPRCHPDTRNQMLRDLRGWALREMDPEFDTDSESDLQSDSKSDADSEVDVLSDSESDLHSDVDVQSNSESDVMDSESNVQSDCDGLADPDTNILWLYGPAGAGKSAIMQTLASQLRDAGRLGGSFFFKRGHARRGNAKTLFATIAYQLALAVPWLRTSISQIVENDPSVVVRSIAIQIKTLISDPCRSHADENCNPVIILIDGLDECEGHEVQEEILRAIQNYSKHLIPVRFIVASRPEAHICEVFDSPIYAGNYRLFNVEQSFEDVRKYLCDQFARIHRDHRTMAKVPLPWPTPDVLDQLVKKSSGHFIYAATIIKFIDDRSYRPTEQLAVVQDPNSSGSESAFDALDQLYITILRSAPRQSQLIPIMCAIVHFEFRLGTGDIDKLFGLAQGETRLILRGLHSVLNVPSDDKYTIYSHHASFGDFLRNPDRSANFCVSILNNQISLARSLLQYYAGPFQHHRISTLSNLIHFIVSLPPSGEVAELFPLIGSMNPDYIFIPKNYQLNDNSGTHDSLAQEQPLSTRRCDSALGGLCTHVCHRQDAVVCCARICHV</sequence>
<evidence type="ECO:0000256" key="2">
    <source>
        <dbReference type="SAM" id="MobiDB-lite"/>
    </source>
</evidence>
<feature type="domain" description="NACHT" evidence="3">
    <location>
        <begin position="223"/>
        <end position="371"/>
    </location>
</feature>
<dbReference type="Pfam" id="PF24883">
    <property type="entry name" value="NPHP3_N"/>
    <property type="match status" value="1"/>
</dbReference>
<dbReference type="PANTHER" id="PTHR10039:SF14">
    <property type="entry name" value="NACHT DOMAIN-CONTAINING PROTEIN"/>
    <property type="match status" value="1"/>
</dbReference>
<evidence type="ECO:0000259" key="3">
    <source>
        <dbReference type="PROSITE" id="PS50837"/>
    </source>
</evidence>
<feature type="region of interest" description="Disordered" evidence="2">
    <location>
        <begin position="159"/>
        <end position="216"/>
    </location>
</feature>
<evidence type="ECO:0000256" key="1">
    <source>
        <dbReference type="ARBA" id="ARBA00022737"/>
    </source>
</evidence>
<gene>
    <name evidence="4" type="ORF">MSAN_02515500</name>
</gene>
<feature type="compositionally biased region" description="Acidic residues" evidence="2">
    <location>
        <begin position="176"/>
        <end position="186"/>
    </location>
</feature>
<feature type="region of interest" description="Disordered" evidence="2">
    <location>
        <begin position="1"/>
        <end position="52"/>
    </location>
</feature>
<dbReference type="PANTHER" id="PTHR10039">
    <property type="entry name" value="AMELOGENIN"/>
    <property type="match status" value="1"/>
</dbReference>
<dbReference type="OrthoDB" id="5967843at2759"/>
<accession>A0A8H6WPZ2</accession>
<reference evidence="4" key="1">
    <citation type="submission" date="2020-05" db="EMBL/GenBank/DDBJ databases">
        <title>Mycena genomes resolve the evolution of fungal bioluminescence.</title>
        <authorList>
            <person name="Tsai I.J."/>
        </authorList>
    </citation>
    <scope>NUCLEOTIDE SEQUENCE</scope>
    <source>
        <strain evidence="4">160909Yilan</strain>
    </source>
</reference>
<dbReference type="Gene3D" id="3.40.50.300">
    <property type="entry name" value="P-loop containing nucleotide triphosphate hydrolases"/>
    <property type="match status" value="1"/>
</dbReference>
<dbReference type="EMBL" id="JACAZH010000108">
    <property type="protein sequence ID" value="KAF7325366.1"/>
    <property type="molecule type" value="Genomic_DNA"/>
</dbReference>
<feature type="compositionally biased region" description="Gly residues" evidence="2">
    <location>
        <begin position="25"/>
        <end position="49"/>
    </location>
</feature>
<dbReference type="AlphaFoldDB" id="A0A8H6WPZ2"/>
<name>A0A8H6WPZ2_9AGAR</name>
<comment type="caution">
    <text evidence="4">The sequence shown here is derived from an EMBL/GenBank/DDBJ whole genome shotgun (WGS) entry which is preliminary data.</text>
</comment>
<feature type="compositionally biased region" description="Polar residues" evidence="2">
    <location>
        <begin position="196"/>
        <end position="212"/>
    </location>
</feature>
<feature type="region of interest" description="Disordered" evidence="2">
    <location>
        <begin position="70"/>
        <end position="89"/>
    </location>
</feature>
<keyword evidence="1" id="KW-0677">Repeat</keyword>
<evidence type="ECO:0000313" key="5">
    <source>
        <dbReference type="Proteomes" id="UP000623467"/>
    </source>
</evidence>
<dbReference type="PROSITE" id="PS50837">
    <property type="entry name" value="NACHT"/>
    <property type="match status" value="1"/>
</dbReference>
<dbReference type="InterPro" id="IPR027417">
    <property type="entry name" value="P-loop_NTPase"/>
</dbReference>
<dbReference type="InterPro" id="IPR007111">
    <property type="entry name" value="NACHT_NTPase"/>
</dbReference>
<dbReference type="Proteomes" id="UP000623467">
    <property type="component" value="Unassembled WGS sequence"/>
</dbReference>
<dbReference type="SUPFAM" id="SSF52540">
    <property type="entry name" value="P-loop containing nucleoside triphosphate hydrolases"/>
    <property type="match status" value="1"/>
</dbReference>
<evidence type="ECO:0000313" key="4">
    <source>
        <dbReference type="EMBL" id="KAF7325366.1"/>
    </source>
</evidence>
<dbReference type="InterPro" id="IPR056884">
    <property type="entry name" value="NPHP3-like_N"/>
</dbReference>
<organism evidence="4 5">
    <name type="scientific">Mycena sanguinolenta</name>
    <dbReference type="NCBI Taxonomy" id="230812"/>
    <lineage>
        <taxon>Eukaryota</taxon>
        <taxon>Fungi</taxon>
        <taxon>Dikarya</taxon>
        <taxon>Basidiomycota</taxon>
        <taxon>Agaricomycotina</taxon>
        <taxon>Agaricomycetes</taxon>
        <taxon>Agaricomycetidae</taxon>
        <taxon>Agaricales</taxon>
        <taxon>Marasmiineae</taxon>
        <taxon>Mycenaceae</taxon>
        <taxon>Mycena</taxon>
    </lineage>
</organism>